<feature type="domain" description="HipA N-terminal subdomain 1" evidence="1">
    <location>
        <begin position="5"/>
        <end position="103"/>
    </location>
</feature>
<reference evidence="2 3" key="1">
    <citation type="submission" date="2019-10" db="EMBL/GenBank/DDBJ databases">
        <title>Genome sequence of Phaeocystidibacter marisrubri JCM30614 (type strain).</title>
        <authorList>
            <person name="Bowman J.P."/>
        </authorList>
    </citation>
    <scope>NUCLEOTIDE SEQUENCE [LARGE SCALE GENOMIC DNA]</scope>
    <source>
        <strain evidence="2 3">JCM 30614</strain>
    </source>
</reference>
<name>A0A6L3ZG48_9FLAO</name>
<dbReference type="RefSeq" id="WP_151693741.1">
    <property type="nucleotide sequence ID" value="NZ_BMGX01000001.1"/>
</dbReference>
<dbReference type="InterPro" id="IPR017508">
    <property type="entry name" value="HipA_N1"/>
</dbReference>
<keyword evidence="2" id="KW-0808">Transferase</keyword>
<dbReference type="NCBIfam" id="TIGR03071">
    <property type="entry name" value="couple_hipA"/>
    <property type="match status" value="1"/>
</dbReference>
<evidence type="ECO:0000259" key="1">
    <source>
        <dbReference type="Pfam" id="PF13657"/>
    </source>
</evidence>
<keyword evidence="2" id="KW-0418">Kinase</keyword>
<dbReference type="OrthoDB" id="196808at2"/>
<dbReference type="EMBL" id="WBVQ01000002">
    <property type="protein sequence ID" value="KAB2816314.1"/>
    <property type="molecule type" value="Genomic_DNA"/>
</dbReference>
<evidence type="ECO:0000313" key="3">
    <source>
        <dbReference type="Proteomes" id="UP000484164"/>
    </source>
</evidence>
<dbReference type="AlphaFoldDB" id="A0A6L3ZG48"/>
<dbReference type="Proteomes" id="UP000484164">
    <property type="component" value="Unassembled WGS sequence"/>
</dbReference>
<proteinExistence type="predicted"/>
<evidence type="ECO:0000313" key="2">
    <source>
        <dbReference type="EMBL" id="KAB2816314.1"/>
    </source>
</evidence>
<accession>A0A6L3ZG48</accession>
<organism evidence="2 3">
    <name type="scientific">Phaeocystidibacter marisrubri</name>
    <dbReference type="NCBI Taxonomy" id="1577780"/>
    <lineage>
        <taxon>Bacteria</taxon>
        <taxon>Pseudomonadati</taxon>
        <taxon>Bacteroidota</taxon>
        <taxon>Flavobacteriia</taxon>
        <taxon>Flavobacteriales</taxon>
        <taxon>Phaeocystidibacteraceae</taxon>
        <taxon>Phaeocystidibacter</taxon>
    </lineage>
</organism>
<sequence>MRKARVYRNGQFAGVLTEHNRKLYTFEYTDEWISNRNLPPISLTLPKSQKRHTSPYLFPFFFNMLTEGVNRKFQARQLKIDEADDFGMLLALSGNDRVGAVSIKEFVE</sequence>
<protein>
    <submittedName>
        <fullName evidence="2">Phosphatidylinositol kinase</fullName>
    </submittedName>
</protein>
<gene>
    <name evidence="2" type="ORF">F8C82_11560</name>
</gene>
<keyword evidence="3" id="KW-1185">Reference proteome</keyword>
<dbReference type="Pfam" id="PF13657">
    <property type="entry name" value="Couple_hipA"/>
    <property type="match status" value="1"/>
</dbReference>
<comment type="caution">
    <text evidence="2">The sequence shown here is derived from an EMBL/GenBank/DDBJ whole genome shotgun (WGS) entry which is preliminary data.</text>
</comment>
<dbReference type="GO" id="GO:0016301">
    <property type="term" value="F:kinase activity"/>
    <property type="evidence" value="ECO:0007669"/>
    <property type="project" value="UniProtKB-KW"/>
</dbReference>